<keyword evidence="2 5" id="KW-0413">Isomerase</keyword>
<dbReference type="SUPFAM" id="SSF109998">
    <property type="entry name" value="Triger factor/SurA peptide-binding domain-like"/>
    <property type="match status" value="1"/>
</dbReference>
<dbReference type="Proteomes" id="UP000605676">
    <property type="component" value="Unassembled WGS sequence"/>
</dbReference>
<feature type="domain" description="PpiC" evidence="4">
    <location>
        <begin position="173"/>
        <end position="274"/>
    </location>
</feature>
<keyword evidence="1 3" id="KW-0732">Signal</keyword>
<dbReference type="Gene3D" id="3.10.50.40">
    <property type="match status" value="2"/>
</dbReference>
<evidence type="ECO:0000256" key="2">
    <source>
        <dbReference type="PROSITE-ProRule" id="PRU00278"/>
    </source>
</evidence>
<dbReference type="SUPFAM" id="SSF54534">
    <property type="entry name" value="FKBP-like"/>
    <property type="match status" value="2"/>
</dbReference>
<evidence type="ECO:0000313" key="5">
    <source>
        <dbReference type="EMBL" id="MBK3515836.1"/>
    </source>
</evidence>
<dbReference type="PROSITE" id="PS01096">
    <property type="entry name" value="PPIC_PPIASE_1"/>
    <property type="match status" value="1"/>
</dbReference>
<name>A0ABS1HDZ3_9BACT</name>
<feature type="domain" description="PpiC" evidence="4">
    <location>
        <begin position="277"/>
        <end position="391"/>
    </location>
</feature>
<dbReference type="InterPro" id="IPR027304">
    <property type="entry name" value="Trigger_fact/SurA_dom_sf"/>
</dbReference>
<keyword evidence="6" id="KW-1185">Reference proteome</keyword>
<evidence type="ECO:0000259" key="4">
    <source>
        <dbReference type="PROSITE" id="PS50198"/>
    </source>
</evidence>
<sequence>MKKFIRISTLLLLIFISFNTLLAQNNVIDEVIAVVGDNAILKSDIEHQYEQALVEGANFSGDLKCHLFEQALISKLLLNQAELDSVEVGENEVVNQVDQRINYFIQQIGSKEKTEEYFNKSLLQIKRDQMQMVRTQMLTQRMQQEITKDINVTPADIGAYYRNLPKDSLPMVPTQYELQQIVLHPRVEQKEIDRVKSQLRDFQKQVSEGRDFATLAVLYSEDKGSATRGGELGWMPRSGLVPEFASVAFNMQDKKKVSKIVETEFGFHIIQLIDRKGDRINCRHILMKPKVNEEAKKKAQASLDTIRGLITDETMSFEEAALRFSMDKDSRTSGGQMVNPQSGTAKFEIAQIPVEINKQLQGMKENDISPSFYMLDERKGKETYRIIKLKRKSPPHKANRKEDYQLLRTMLENSLQQETLDKWIKEKQADTYITIDKSWVNCEFKYDNWVKE</sequence>
<evidence type="ECO:0000313" key="6">
    <source>
        <dbReference type="Proteomes" id="UP000605676"/>
    </source>
</evidence>
<dbReference type="InterPro" id="IPR046357">
    <property type="entry name" value="PPIase_dom_sf"/>
</dbReference>
<dbReference type="PANTHER" id="PTHR47637">
    <property type="entry name" value="CHAPERONE SURA"/>
    <property type="match status" value="1"/>
</dbReference>
<dbReference type="EMBL" id="JAENRR010000001">
    <property type="protein sequence ID" value="MBK3515836.1"/>
    <property type="molecule type" value="Genomic_DNA"/>
</dbReference>
<dbReference type="RefSeq" id="WP_200463063.1">
    <property type="nucleotide sequence ID" value="NZ_JAENRR010000001.1"/>
</dbReference>
<evidence type="ECO:0000256" key="1">
    <source>
        <dbReference type="ARBA" id="ARBA00022729"/>
    </source>
</evidence>
<organism evidence="5 6">
    <name type="scientific">Carboxylicivirga marina</name>
    <dbReference type="NCBI Taxonomy" id="2800988"/>
    <lineage>
        <taxon>Bacteria</taxon>
        <taxon>Pseudomonadati</taxon>
        <taxon>Bacteroidota</taxon>
        <taxon>Bacteroidia</taxon>
        <taxon>Marinilabiliales</taxon>
        <taxon>Marinilabiliaceae</taxon>
        <taxon>Carboxylicivirga</taxon>
    </lineage>
</organism>
<dbReference type="InterPro" id="IPR023058">
    <property type="entry name" value="PPIase_PpiC_CS"/>
</dbReference>
<feature type="chain" id="PRO_5047056490" evidence="3">
    <location>
        <begin position="24"/>
        <end position="452"/>
    </location>
</feature>
<dbReference type="InterPro" id="IPR000297">
    <property type="entry name" value="PPIase_PpiC"/>
</dbReference>
<accession>A0ABS1HDZ3</accession>
<gene>
    <name evidence="5" type="ORF">JIV24_00690</name>
</gene>
<keyword evidence="2" id="KW-0697">Rotamase</keyword>
<dbReference type="GO" id="GO:0016853">
    <property type="term" value="F:isomerase activity"/>
    <property type="evidence" value="ECO:0007669"/>
    <property type="project" value="UniProtKB-KW"/>
</dbReference>
<dbReference type="PROSITE" id="PS50198">
    <property type="entry name" value="PPIC_PPIASE_2"/>
    <property type="match status" value="2"/>
</dbReference>
<comment type="caution">
    <text evidence="5">The sequence shown here is derived from an EMBL/GenBank/DDBJ whole genome shotgun (WGS) entry which is preliminary data.</text>
</comment>
<dbReference type="InterPro" id="IPR050280">
    <property type="entry name" value="OMP_Chaperone_SurA"/>
</dbReference>
<dbReference type="PANTHER" id="PTHR47637:SF1">
    <property type="entry name" value="CHAPERONE SURA"/>
    <property type="match status" value="1"/>
</dbReference>
<proteinExistence type="predicted"/>
<feature type="signal peptide" evidence="3">
    <location>
        <begin position="1"/>
        <end position="23"/>
    </location>
</feature>
<protein>
    <submittedName>
        <fullName evidence="5">Peptidylprolyl isomerase</fullName>
    </submittedName>
</protein>
<dbReference type="Gene3D" id="1.10.4030.10">
    <property type="entry name" value="Porin chaperone SurA, peptide-binding domain"/>
    <property type="match status" value="1"/>
</dbReference>
<reference evidence="5 6" key="1">
    <citation type="submission" date="2021-01" db="EMBL/GenBank/DDBJ databases">
        <title>Carboxyliciviraga sp.nov., isolated from coastal sediments.</title>
        <authorList>
            <person name="Lu D."/>
            <person name="Zhang T."/>
        </authorList>
    </citation>
    <scope>NUCLEOTIDE SEQUENCE [LARGE SCALE GENOMIC DNA]</scope>
    <source>
        <strain evidence="5 6">N1Y132</strain>
    </source>
</reference>
<evidence type="ECO:0000256" key="3">
    <source>
        <dbReference type="SAM" id="SignalP"/>
    </source>
</evidence>
<dbReference type="Pfam" id="PF00639">
    <property type="entry name" value="Rotamase"/>
    <property type="match status" value="2"/>
</dbReference>